<evidence type="ECO:0000256" key="1">
    <source>
        <dbReference type="SAM" id="MobiDB-lite"/>
    </source>
</evidence>
<gene>
    <name evidence="2" type="ORF">HU772_010315</name>
</gene>
<keyword evidence="3" id="KW-1185">Reference proteome</keyword>
<feature type="region of interest" description="Disordered" evidence="1">
    <location>
        <begin position="51"/>
        <end position="73"/>
    </location>
</feature>
<accession>A0A9E6TYG9</accession>
<dbReference type="AlphaFoldDB" id="A0A9E6TYG9"/>
<evidence type="ECO:0000313" key="3">
    <source>
        <dbReference type="Proteomes" id="UP000633418"/>
    </source>
</evidence>
<dbReference type="Proteomes" id="UP000633418">
    <property type="component" value="Chromosome"/>
</dbReference>
<evidence type="ECO:0000313" key="2">
    <source>
        <dbReference type="EMBL" id="QXI40433.1"/>
    </source>
</evidence>
<evidence type="ECO:0008006" key="4">
    <source>
        <dbReference type="Google" id="ProtNLM"/>
    </source>
</evidence>
<dbReference type="InterPro" id="IPR045565">
    <property type="entry name" value="Phage_capsid_2"/>
</dbReference>
<proteinExistence type="predicted"/>
<name>A0A9E6TYG9_9PSED</name>
<organism evidence="2 3">
    <name type="scientific">Pseudomonas xantholysinigenes</name>
    <dbReference type="NCBI Taxonomy" id="2745490"/>
    <lineage>
        <taxon>Bacteria</taxon>
        <taxon>Pseudomonadati</taxon>
        <taxon>Pseudomonadota</taxon>
        <taxon>Gammaproteobacteria</taxon>
        <taxon>Pseudomonadales</taxon>
        <taxon>Pseudomonadaceae</taxon>
        <taxon>Pseudomonas</taxon>
    </lineage>
</organism>
<dbReference type="EMBL" id="CP077095">
    <property type="protein sequence ID" value="QXI40433.1"/>
    <property type="molecule type" value="Genomic_DNA"/>
</dbReference>
<sequence>MHRMSQFITEAFVQQFADNFKHVAQQKMSRLESTVTIEPNIVGMSKSVNRLGQRTAQRRTQRHGDTPINDQPHSTRFVDLYDWEDGDMIDDQDKIRMLVDPTSDYVQAMVAAMNRAKDDVIISALGGSARTTQAGGSVILPASQKIAVGGTGLTKAKIIQAKKIFRLNEADEEAGEELYMVYHANALTDILADTQLTSADFMAIKMLQEGSLKASWMGFRWVPSERLPKSGNTRFCYAYAKSGMILGKGKDITTRVGEDPGKGFNVRVYAKQSIGSVRVEEEKVVEIAANDP</sequence>
<dbReference type="Pfam" id="PF19821">
    <property type="entry name" value="Phage_capsid_2"/>
    <property type="match status" value="1"/>
</dbReference>
<dbReference type="KEGG" id="pxn:HU772_010315"/>
<reference evidence="2 3" key="2">
    <citation type="journal article" date="2021" name="Microorganisms">
        <title>The Ever-Expanding Pseudomonas Genus: Description of 43 New Species and Partition of the Pseudomonas putida Group.</title>
        <authorList>
            <person name="Girard L."/>
            <person name="Lood C."/>
            <person name="Hofte M."/>
            <person name="Vandamme P."/>
            <person name="Rokni-Zadeh H."/>
            <person name="van Noort V."/>
            <person name="Lavigne R."/>
            <person name="De Mot R."/>
        </authorList>
    </citation>
    <scope>NUCLEOTIDE SEQUENCE [LARGE SCALE GENOMIC DNA]</scope>
    <source>
        <strain evidence="2 3">RW9S1A</strain>
    </source>
</reference>
<reference evidence="2 3" key="1">
    <citation type="journal article" date="2020" name="Microorganisms">
        <title>Reliable Identification of Environmental Pseudomonas Isolates Using the rpoD Gene.</title>
        <authorList>
            <consortium name="The Broad Institute Genome Sequencing Platform"/>
            <person name="Girard L."/>
            <person name="Lood C."/>
            <person name="Rokni-Zadeh H."/>
            <person name="van Noort V."/>
            <person name="Lavigne R."/>
            <person name="De Mot R."/>
        </authorList>
    </citation>
    <scope>NUCLEOTIDE SEQUENCE [LARGE SCALE GENOMIC DNA]</scope>
    <source>
        <strain evidence="2 3">RW9S1A</strain>
    </source>
</reference>
<protein>
    <recommendedName>
        <fullName evidence="4">Capsid protein</fullName>
    </recommendedName>
</protein>